<keyword evidence="5" id="KW-1185">Reference proteome</keyword>
<proteinExistence type="predicted"/>
<dbReference type="InterPro" id="IPR049492">
    <property type="entry name" value="BD-FAE-like_dom"/>
</dbReference>
<dbReference type="InterPro" id="IPR029058">
    <property type="entry name" value="AB_hydrolase_fold"/>
</dbReference>
<feature type="chain" id="PRO_5015444509" description="BD-FAE-like domain-containing protein" evidence="2">
    <location>
        <begin position="22"/>
        <end position="348"/>
    </location>
</feature>
<evidence type="ECO:0000259" key="3">
    <source>
        <dbReference type="Pfam" id="PF20434"/>
    </source>
</evidence>
<dbReference type="PANTHER" id="PTHR48081">
    <property type="entry name" value="AB HYDROLASE SUPERFAMILY PROTEIN C4A8.06C"/>
    <property type="match status" value="1"/>
</dbReference>
<feature type="domain" description="BD-FAE-like" evidence="3">
    <location>
        <begin position="74"/>
        <end position="298"/>
    </location>
</feature>
<dbReference type="Gene3D" id="3.40.50.1820">
    <property type="entry name" value="alpha/beta hydrolase"/>
    <property type="match status" value="1"/>
</dbReference>
<dbReference type="Proteomes" id="UP000245890">
    <property type="component" value="Unassembled WGS sequence"/>
</dbReference>
<evidence type="ECO:0000313" key="4">
    <source>
        <dbReference type="EMBL" id="PVX30684.1"/>
    </source>
</evidence>
<name>A0A2U0SHA8_9SPHN</name>
<dbReference type="InterPro" id="IPR050300">
    <property type="entry name" value="GDXG_lipolytic_enzyme"/>
</dbReference>
<accession>A0A2U0SHA8</accession>
<dbReference type="SUPFAM" id="SSF53474">
    <property type="entry name" value="alpha/beta-Hydrolases"/>
    <property type="match status" value="1"/>
</dbReference>
<evidence type="ECO:0000256" key="1">
    <source>
        <dbReference type="ARBA" id="ARBA00022801"/>
    </source>
</evidence>
<dbReference type="OrthoDB" id="9771666at2"/>
<dbReference type="EMBL" id="QENQ01000001">
    <property type="protein sequence ID" value="PVX30684.1"/>
    <property type="molecule type" value="Genomic_DNA"/>
</dbReference>
<organism evidence="4 5">
    <name type="scientific">Sphingomonas pokkalii</name>
    <dbReference type="NCBI Taxonomy" id="2175090"/>
    <lineage>
        <taxon>Bacteria</taxon>
        <taxon>Pseudomonadati</taxon>
        <taxon>Pseudomonadota</taxon>
        <taxon>Alphaproteobacteria</taxon>
        <taxon>Sphingomonadales</taxon>
        <taxon>Sphingomonadaceae</taxon>
        <taxon>Sphingomonas</taxon>
    </lineage>
</organism>
<dbReference type="PANTHER" id="PTHR48081:SF13">
    <property type="entry name" value="ALPHA_BETA HYDROLASE"/>
    <property type="match status" value="1"/>
</dbReference>
<reference evidence="4 5" key="1">
    <citation type="submission" date="2018-05" db="EMBL/GenBank/DDBJ databases">
        <title>Description of Sphingomonas pokkalii sp nov, isolated from the rhizosphere of saline tolerant pokkali rice and its draft genome analysis.</title>
        <authorList>
            <person name="Menon R."/>
            <person name="Kumari S."/>
            <person name="Rameshkumar N."/>
        </authorList>
    </citation>
    <scope>NUCLEOTIDE SEQUENCE [LARGE SCALE GENOMIC DNA]</scope>
    <source>
        <strain evidence="4 5">L3B27</strain>
    </source>
</reference>
<sequence length="348" mass="36458">MSAPLAAVAAAMLLAAPSVRAQSAETVAASVPIQERGKPAPPSDLPADTPMLGGTVLHSERIFARPTGYRPLRMDIFRPVKPAAAKRPLLVWVHGGAWVEGAPQGASGYADWPGVLARMAARGYVVAAVSYRLAKEAALPAAIRDVKAGISWLRAHDAAFGIEATKVGIWGESAGGHLIGLAATTCGVAEFEPVDETRRRAGGTPPPPSPSNCVQAAVGWFGIYDFNFEGPIKIPPQPPEDPTRLFLGCTVAQCTPAQRAWASPVIYVDASDAPMLLIHGDADMAVPYQQSEVMAAKLKAAGVPVETLILPGANHGWFATTSEATAAAHRKALAATIDYFDRKLGPQP</sequence>
<dbReference type="AlphaFoldDB" id="A0A2U0SHA8"/>
<comment type="caution">
    <text evidence="4">The sequence shown here is derived from an EMBL/GenBank/DDBJ whole genome shotgun (WGS) entry which is preliminary data.</text>
</comment>
<feature type="signal peptide" evidence="2">
    <location>
        <begin position="1"/>
        <end position="21"/>
    </location>
</feature>
<dbReference type="Pfam" id="PF20434">
    <property type="entry name" value="BD-FAE"/>
    <property type="match status" value="1"/>
</dbReference>
<evidence type="ECO:0000313" key="5">
    <source>
        <dbReference type="Proteomes" id="UP000245890"/>
    </source>
</evidence>
<evidence type="ECO:0000256" key="2">
    <source>
        <dbReference type="SAM" id="SignalP"/>
    </source>
</evidence>
<dbReference type="RefSeq" id="WP_116470092.1">
    <property type="nucleotide sequence ID" value="NZ_QENQ01000001.1"/>
</dbReference>
<keyword evidence="2" id="KW-0732">Signal</keyword>
<protein>
    <recommendedName>
        <fullName evidence="3">BD-FAE-like domain-containing protein</fullName>
    </recommendedName>
</protein>
<keyword evidence="1" id="KW-0378">Hydrolase</keyword>
<dbReference type="GO" id="GO:0016787">
    <property type="term" value="F:hydrolase activity"/>
    <property type="evidence" value="ECO:0007669"/>
    <property type="project" value="UniProtKB-KW"/>
</dbReference>
<gene>
    <name evidence="4" type="ORF">DD559_16175</name>
</gene>